<comment type="subunit">
    <text evidence="5">Part of the 50S ribosomal subunit; part of the 5S rRNA/L5/L18/L25 subcomplex. Contacts the 5S rRNA. Binds to the 5S rRNA independently of L5 and L18.</text>
</comment>
<reference evidence="9 10" key="1">
    <citation type="journal article" date="2016" name="Nat. Commun.">
        <title>Thousands of microbial genomes shed light on interconnected biogeochemical processes in an aquifer system.</title>
        <authorList>
            <person name="Anantharaman K."/>
            <person name="Brown C.T."/>
            <person name="Hug L.A."/>
            <person name="Sharon I."/>
            <person name="Castelle C.J."/>
            <person name="Probst A.J."/>
            <person name="Thomas B.C."/>
            <person name="Singh A."/>
            <person name="Wilkins M.J."/>
            <person name="Karaoz U."/>
            <person name="Brodie E.L."/>
            <person name="Williams K.H."/>
            <person name="Hubbard S.S."/>
            <person name="Banfield J.F."/>
        </authorList>
    </citation>
    <scope>NUCLEOTIDE SEQUENCE [LARGE SCALE GENOMIC DNA]</scope>
</reference>
<dbReference type="Gene3D" id="2.170.120.20">
    <property type="entry name" value="Ribosomal protein L25, beta domain"/>
    <property type="match status" value="1"/>
</dbReference>
<gene>
    <name evidence="5" type="primary">rplY</name>
    <name evidence="5" type="synonym">ctc</name>
    <name evidence="9" type="ORF">A2649_04265</name>
</gene>
<dbReference type="Pfam" id="PF14693">
    <property type="entry name" value="Ribosomal_TL5_C"/>
    <property type="match status" value="1"/>
</dbReference>
<evidence type="ECO:0000256" key="2">
    <source>
        <dbReference type="ARBA" id="ARBA00022884"/>
    </source>
</evidence>
<evidence type="ECO:0000256" key="3">
    <source>
        <dbReference type="ARBA" id="ARBA00022980"/>
    </source>
</evidence>
<comment type="function">
    <text evidence="5">This is one of the proteins that binds to the 5S RNA in the ribosome where it forms part of the central protuberance.</text>
</comment>
<name>A0A1F8EDS3_9BACT</name>
<dbReference type="PANTHER" id="PTHR33284">
    <property type="entry name" value="RIBOSOMAL PROTEIN L25/GLN-TRNA SYNTHETASE, ANTI-CODON-BINDING DOMAIN-CONTAINING PROTEIN"/>
    <property type="match status" value="1"/>
</dbReference>
<dbReference type="InterPro" id="IPR029751">
    <property type="entry name" value="Ribosomal_L25_dom"/>
</dbReference>
<comment type="similarity">
    <text evidence="5">Belongs to the bacterial ribosomal protein bL25 family. CTC subfamily.</text>
</comment>
<dbReference type="InterPro" id="IPR020056">
    <property type="entry name" value="Rbsml_bL25/Gln-tRNA_synth_N"/>
</dbReference>
<proteinExistence type="inferred from homology"/>
<dbReference type="SUPFAM" id="SSF50715">
    <property type="entry name" value="Ribosomal protein L25-like"/>
    <property type="match status" value="1"/>
</dbReference>
<dbReference type="GO" id="GO:0006412">
    <property type="term" value="P:translation"/>
    <property type="evidence" value="ECO:0007669"/>
    <property type="project" value="UniProtKB-UniRule"/>
</dbReference>
<dbReference type="HAMAP" id="MF_01334">
    <property type="entry name" value="Ribosomal_bL25_CTC"/>
    <property type="match status" value="1"/>
</dbReference>
<keyword evidence="1 5" id="KW-0699">rRNA-binding</keyword>
<comment type="caution">
    <text evidence="9">The sequence shown here is derived from an EMBL/GenBank/DDBJ whole genome shotgun (WGS) entry which is preliminary data.</text>
</comment>
<keyword evidence="3 5" id="KW-0689">Ribosomal protein</keyword>
<dbReference type="GO" id="GO:0022625">
    <property type="term" value="C:cytosolic large ribosomal subunit"/>
    <property type="evidence" value="ECO:0007669"/>
    <property type="project" value="TreeGrafter"/>
</dbReference>
<dbReference type="Proteomes" id="UP000176893">
    <property type="component" value="Unassembled WGS sequence"/>
</dbReference>
<feature type="domain" description="Large ribosomal subunit protein bL25 beta" evidence="8">
    <location>
        <begin position="103"/>
        <end position="187"/>
    </location>
</feature>
<evidence type="ECO:0000256" key="1">
    <source>
        <dbReference type="ARBA" id="ARBA00022730"/>
    </source>
</evidence>
<dbReference type="InterPro" id="IPR037121">
    <property type="entry name" value="Ribosomal_bL25_C"/>
</dbReference>
<evidence type="ECO:0000256" key="4">
    <source>
        <dbReference type="ARBA" id="ARBA00023274"/>
    </source>
</evidence>
<sequence>MAIKNQKIELNAEKREVIGSGLNALRKSGYIPAVLYGKNQESIPLQVSVKDFRKAFELAGESTLIYLSVDGQSYPTIINDIAKDAINDDILHADFYKVRLDEKIKAKVAVVFQGESPAVKDLGGIFVRNINELEIEAFPQDLPHEVVIDLSSLKNIGDQILVKDLKLDSKLNVVAEIEEIVATVQEPMSAEELEKALEAPTTTIEDVEVIKKEKEEKEVPEEGEEKPAPLSEEKKEE</sequence>
<dbReference type="InterPro" id="IPR020930">
    <property type="entry name" value="Ribosomal_uL5_bac-type"/>
</dbReference>
<protein>
    <recommendedName>
        <fullName evidence="5">Large ribosomal subunit protein bL25</fullName>
    </recommendedName>
    <alternativeName>
        <fullName evidence="5">General stress protein CTC</fullName>
    </alternativeName>
</protein>
<evidence type="ECO:0000259" key="7">
    <source>
        <dbReference type="Pfam" id="PF01386"/>
    </source>
</evidence>
<dbReference type="Gene3D" id="2.40.240.10">
    <property type="entry name" value="Ribosomal Protein L25, Chain P"/>
    <property type="match status" value="1"/>
</dbReference>
<evidence type="ECO:0000313" key="10">
    <source>
        <dbReference type="Proteomes" id="UP000176893"/>
    </source>
</evidence>
<keyword evidence="4 5" id="KW-0687">Ribonucleoprotein</keyword>
<organism evidence="9 10">
    <name type="scientific">Candidatus Yanofskybacteria bacterium RIFCSPHIGHO2_01_FULL_41_26</name>
    <dbReference type="NCBI Taxonomy" id="1802661"/>
    <lineage>
        <taxon>Bacteria</taxon>
        <taxon>Candidatus Yanofskyibacteriota</taxon>
    </lineage>
</organism>
<evidence type="ECO:0000259" key="8">
    <source>
        <dbReference type="Pfam" id="PF14693"/>
    </source>
</evidence>
<dbReference type="NCBIfam" id="TIGR00731">
    <property type="entry name" value="bL25_bact_ctc"/>
    <property type="match status" value="1"/>
</dbReference>
<dbReference type="CDD" id="cd00495">
    <property type="entry name" value="Ribosomal_L25_TL5_CTC"/>
    <property type="match status" value="1"/>
</dbReference>
<dbReference type="InterPro" id="IPR020057">
    <property type="entry name" value="Ribosomal_bL25_b-dom"/>
</dbReference>
<keyword evidence="2 5" id="KW-0694">RNA-binding</keyword>
<feature type="compositionally biased region" description="Basic and acidic residues" evidence="6">
    <location>
        <begin position="225"/>
        <end position="237"/>
    </location>
</feature>
<dbReference type="GO" id="GO:0003735">
    <property type="term" value="F:structural constituent of ribosome"/>
    <property type="evidence" value="ECO:0007669"/>
    <property type="project" value="InterPro"/>
</dbReference>
<dbReference type="AlphaFoldDB" id="A0A1F8EDS3"/>
<dbReference type="EMBL" id="MGJB01000009">
    <property type="protein sequence ID" value="OGM98747.1"/>
    <property type="molecule type" value="Genomic_DNA"/>
</dbReference>
<feature type="region of interest" description="Disordered" evidence="6">
    <location>
        <begin position="192"/>
        <end position="237"/>
    </location>
</feature>
<feature type="domain" description="Large ribosomal subunit protein bL25 L25" evidence="7">
    <location>
        <begin position="10"/>
        <end position="95"/>
    </location>
</feature>
<dbReference type="PANTHER" id="PTHR33284:SF1">
    <property type="entry name" value="RIBOSOMAL PROTEIN L25_GLN-TRNA SYNTHETASE, ANTI-CODON-BINDING DOMAIN-CONTAINING PROTEIN"/>
    <property type="match status" value="1"/>
</dbReference>
<evidence type="ECO:0000313" key="9">
    <source>
        <dbReference type="EMBL" id="OGM98747.1"/>
    </source>
</evidence>
<dbReference type="InterPro" id="IPR011035">
    <property type="entry name" value="Ribosomal_bL25/Gln-tRNA_synth"/>
</dbReference>
<dbReference type="GO" id="GO:0008097">
    <property type="term" value="F:5S rRNA binding"/>
    <property type="evidence" value="ECO:0007669"/>
    <property type="project" value="InterPro"/>
</dbReference>
<accession>A0A1F8EDS3</accession>
<evidence type="ECO:0000256" key="6">
    <source>
        <dbReference type="SAM" id="MobiDB-lite"/>
    </source>
</evidence>
<dbReference type="STRING" id="1802661.A2649_04265"/>
<dbReference type="InterPro" id="IPR001021">
    <property type="entry name" value="Ribosomal_bL25_long"/>
</dbReference>
<evidence type="ECO:0000256" key="5">
    <source>
        <dbReference type="HAMAP-Rule" id="MF_01334"/>
    </source>
</evidence>
<dbReference type="Pfam" id="PF01386">
    <property type="entry name" value="Ribosomal_L25p"/>
    <property type="match status" value="1"/>
</dbReference>
<feature type="compositionally biased region" description="Basic and acidic residues" evidence="6">
    <location>
        <begin position="208"/>
        <end position="217"/>
    </location>
</feature>